<dbReference type="Proteomes" id="UP000193778">
    <property type="component" value="Unassembled WGS sequence"/>
</dbReference>
<proteinExistence type="predicted"/>
<dbReference type="AlphaFoldDB" id="A0A1X6ZC70"/>
<reference evidence="3" key="1">
    <citation type="submission" date="2017-03" db="EMBL/GenBank/DDBJ databases">
        <authorList>
            <person name="Rodrigo-Torres L."/>
            <person name="Arahal R.D."/>
            <person name="Lucena T."/>
        </authorList>
    </citation>
    <scope>NUCLEOTIDE SEQUENCE [LARGE SCALE GENOMIC DNA]</scope>
    <source>
        <strain evidence="3">CECT 8411</strain>
    </source>
</reference>
<dbReference type="EMBL" id="FWFP01000005">
    <property type="protein sequence ID" value="SLN47358.1"/>
    <property type="molecule type" value="Genomic_DNA"/>
</dbReference>
<gene>
    <name evidence="2" type="ORF">RUM8411_02240</name>
</gene>
<evidence type="ECO:0000259" key="1">
    <source>
        <dbReference type="Pfam" id="PF06568"/>
    </source>
</evidence>
<accession>A0A1X6ZC70</accession>
<dbReference type="Pfam" id="PF06568">
    <property type="entry name" value="YjiS-like"/>
    <property type="match status" value="1"/>
</dbReference>
<organism evidence="2 3">
    <name type="scientific">Ruegeria meonggei</name>
    <dbReference type="NCBI Taxonomy" id="1446476"/>
    <lineage>
        <taxon>Bacteria</taxon>
        <taxon>Pseudomonadati</taxon>
        <taxon>Pseudomonadota</taxon>
        <taxon>Alphaproteobacteria</taxon>
        <taxon>Rhodobacterales</taxon>
        <taxon>Roseobacteraceae</taxon>
        <taxon>Ruegeria</taxon>
    </lineage>
</organism>
<dbReference type="InterPro" id="IPR009506">
    <property type="entry name" value="YjiS-like"/>
</dbReference>
<keyword evidence="3" id="KW-1185">Reference proteome</keyword>
<evidence type="ECO:0000313" key="3">
    <source>
        <dbReference type="Proteomes" id="UP000193778"/>
    </source>
</evidence>
<evidence type="ECO:0000313" key="2">
    <source>
        <dbReference type="EMBL" id="SLN47358.1"/>
    </source>
</evidence>
<protein>
    <recommendedName>
        <fullName evidence="1">YjiS-like domain-containing protein</fullName>
    </recommendedName>
</protein>
<feature type="domain" description="YjiS-like" evidence="1">
    <location>
        <begin position="30"/>
        <end position="59"/>
    </location>
</feature>
<dbReference type="RefSeq" id="WP_234995195.1">
    <property type="nucleotide sequence ID" value="NZ_FWFP01000005.1"/>
</dbReference>
<sequence>MGYAQTVTPQKGLFFGLFSDYAEARVEHFRRRVYGKTVHHLEALSDKQLNDIGVPRAEIKDRAYQSAYHQQPYQ</sequence>
<name>A0A1X6ZC70_9RHOB</name>